<feature type="compositionally biased region" description="Basic and acidic residues" evidence="1">
    <location>
        <begin position="797"/>
        <end position="814"/>
    </location>
</feature>
<keyword evidence="3" id="KW-1185">Reference proteome</keyword>
<dbReference type="EMBL" id="JAEUBG010003365">
    <property type="protein sequence ID" value="KAH3682882.1"/>
    <property type="molecule type" value="Genomic_DNA"/>
</dbReference>
<reference evidence="2" key="2">
    <citation type="submission" date="2021-01" db="EMBL/GenBank/DDBJ databases">
        <authorList>
            <person name="Schikora-Tamarit M.A."/>
        </authorList>
    </citation>
    <scope>NUCLEOTIDE SEQUENCE</scope>
    <source>
        <strain evidence="2">CBS2887</strain>
    </source>
</reference>
<proteinExistence type="predicted"/>
<evidence type="ECO:0000256" key="1">
    <source>
        <dbReference type="SAM" id="MobiDB-lite"/>
    </source>
</evidence>
<accession>A0A9P8Q2S4</accession>
<gene>
    <name evidence="2" type="ORF">WICPIJ_006138</name>
</gene>
<evidence type="ECO:0000313" key="3">
    <source>
        <dbReference type="Proteomes" id="UP000774326"/>
    </source>
</evidence>
<dbReference type="Gene3D" id="3.80.10.10">
    <property type="entry name" value="Ribonuclease Inhibitor"/>
    <property type="match status" value="1"/>
</dbReference>
<feature type="region of interest" description="Disordered" evidence="1">
    <location>
        <begin position="783"/>
        <end position="834"/>
    </location>
</feature>
<comment type="caution">
    <text evidence="2">The sequence shown here is derived from an EMBL/GenBank/DDBJ whole genome shotgun (WGS) entry which is preliminary data.</text>
</comment>
<feature type="compositionally biased region" description="Low complexity" evidence="1">
    <location>
        <begin position="824"/>
        <end position="834"/>
    </location>
</feature>
<feature type="compositionally biased region" description="Polar residues" evidence="1">
    <location>
        <begin position="783"/>
        <end position="796"/>
    </location>
</feature>
<name>A0A9P8Q2S4_WICPI</name>
<dbReference type="Proteomes" id="UP000774326">
    <property type="component" value="Unassembled WGS sequence"/>
</dbReference>
<dbReference type="SUPFAM" id="SSF52047">
    <property type="entry name" value="RNI-like"/>
    <property type="match status" value="1"/>
</dbReference>
<sequence>MNDTASKKSISTFVTLPIRIQIGILSSLLPQQIYDILADETLGPHLKHLFVYIRQQIPHKKTLQFYGLIEGIEQLKLKDCLEPGFQRDKEKIYLIDVSRLDPLEGFLQTKISGSVVFLSIEISDIKSTSTASPESKECRHKYILKSKNNSELILNSKRNRNIANLKKLSIPHDIVDLQIMGQNLTIKGNALLVYSRVKNVLVRGVTNQQVINNLKFNNVLDCLIFQPKHSEFLDSVQLSKFNPPFLNNLRWNFLKIAKVHDVGNFNNVRASKLKLLQLSMIAGAGSEDLNKNSFSRLFAPELVHLTLKISSSCKGGKIHIGNIKTPNLRNLVVQVDQEDEDLQCELDLMKVVKPVENLIKDSIWRWDVPNLSSLELSGSGALTIFKVFKDFAFVSLTYLKIRLNSDSAAAASLWERFELPSLMRLDLSYEQLPLSESITYFLPRFGAFSLQHLQLSHLPKHCDVSSISTSYPLLKTLSIYQSSGTQCLGTRFDSLESLQIHGLQAKDLKRIFSTAYYPRLKSLELALLSDETRGDDEVMEACELLQFAPILNLLRVSFHKQATQSNTQKIALRITVAYFPQLLKIVSLTNNIQWRVNNCPKLAFFKGIALRSDQTETETIGNLLTPNDTVFFCATATHRIVFDLQILDPNDYTGKIQTNLMICGETQINSDIAVFRFNEKPAVKEAGTRDITSNWKSYCKMIDGELYPGVLPYFNEKTRTVAQKEKSVAKFIDQLGNIADYSYFAKEMFGQSGEKLRELIESQHLSKFNSVSGRQQTRTGYVTELDNATVSSNSTKSTEDQKKMKNSDKQDNRSKPKPIKSKQTTSSDSVTVTDSEPVTVAVPAKVPVTKRRKTASTATSDPQFQETLNRFAKFGTVKYVSFQFSQTCKTHGRRFIIDDDDGVCVIDDDCITEDYPDIYRIPPAIAQSQIQEMNDELLDKCPFVVIQVNHVKKLFFKKSVTFYIRDLVQLIKRGMVPEQESPDAILKSDRLIEQKIHVMFRIARNECAPMIEGWIHDLVPILRTQPYTDSCNNLVIPFQHSNYVLDPANVPPVGSWSPFSYIDSMEVYIPKSAEAGVLEFDFVSDILFVVNTRIAKAYNELFFEIYSSELPRLLDSSFGSEFYEGQSIGDIVAQKLHLHMMSTLTIPAINGDLKKIETVVNLIFEPILSSIETSHLTWPGQIIEEDTNPMKYFHVKENVYNFKDQLTGIFKYLVCQRSSFNGVSLFGHERGDPIVDHSSFGGNGSFQFLQGFNQRLMIQDDESLNDPVLILQFDIQLSIALEKFIFEVIIIQINSFNSLI</sequence>
<dbReference type="InterPro" id="IPR032675">
    <property type="entry name" value="LRR_dom_sf"/>
</dbReference>
<organism evidence="2 3">
    <name type="scientific">Wickerhamomyces pijperi</name>
    <name type="common">Yeast</name>
    <name type="synonym">Pichia pijperi</name>
    <dbReference type="NCBI Taxonomy" id="599730"/>
    <lineage>
        <taxon>Eukaryota</taxon>
        <taxon>Fungi</taxon>
        <taxon>Dikarya</taxon>
        <taxon>Ascomycota</taxon>
        <taxon>Saccharomycotina</taxon>
        <taxon>Saccharomycetes</taxon>
        <taxon>Phaffomycetales</taxon>
        <taxon>Wickerhamomycetaceae</taxon>
        <taxon>Wickerhamomyces</taxon>
    </lineage>
</organism>
<reference evidence="2" key="1">
    <citation type="journal article" date="2021" name="Open Biol.">
        <title>Shared evolutionary footprints suggest mitochondrial oxidative damage underlies multiple complex I losses in fungi.</title>
        <authorList>
            <person name="Schikora-Tamarit M.A."/>
            <person name="Marcet-Houben M."/>
            <person name="Nosek J."/>
            <person name="Gabaldon T."/>
        </authorList>
    </citation>
    <scope>NUCLEOTIDE SEQUENCE</scope>
    <source>
        <strain evidence="2">CBS2887</strain>
    </source>
</reference>
<protein>
    <submittedName>
        <fullName evidence="2">Uncharacterized protein</fullName>
    </submittedName>
</protein>
<evidence type="ECO:0000313" key="2">
    <source>
        <dbReference type="EMBL" id="KAH3682882.1"/>
    </source>
</evidence>